<feature type="transmembrane region" description="Helical" evidence="1">
    <location>
        <begin position="28"/>
        <end position="48"/>
    </location>
</feature>
<feature type="transmembrane region" description="Helical" evidence="1">
    <location>
        <begin position="5"/>
        <end position="22"/>
    </location>
</feature>
<dbReference type="RefSeq" id="WP_097148207.1">
    <property type="nucleotide sequence ID" value="NZ_OBQC01000002.1"/>
</dbReference>
<gene>
    <name evidence="2" type="ORF">SAMN05877842_102119</name>
</gene>
<name>A0A285U3Y6_9BACL</name>
<dbReference type="AlphaFoldDB" id="A0A285U3Y6"/>
<keyword evidence="1" id="KW-0812">Transmembrane</keyword>
<dbReference type="EMBL" id="OBQC01000002">
    <property type="protein sequence ID" value="SOC36138.1"/>
    <property type="molecule type" value="Genomic_DNA"/>
</dbReference>
<dbReference type="OrthoDB" id="2972906at2"/>
<keyword evidence="1" id="KW-1133">Transmembrane helix</keyword>
<proteinExistence type="predicted"/>
<evidence type="ECO:0000313" key="3">
    <source>
        <dbReference type="Proteomes" id="UP000219252"/>
    </source>
</evidence>
<sequence length="198" mass="23447">MKMFLYYLLIAFVGFWIAYYFSWPKWTVFIFMVIACIVMLGRMLYVLYGTKNIKSVEKFLANNRKEPIYAFVYEQANGTKEEQLTAIEQILKKYPKGYIYQNYRFVREMLKENFDVAFEEANLIEKEPFMSYSKALVYATYGNRHDALSFELSKEWMKEAILATLAKRENDNISYEEHKQNAIQSAGGIQRYGLIHSL</sequence>
<accession>A0A285U3Y6</accession>
<dbReference type="Proteomes" id="UP000219252">
    <property type="component" value="Unassembled WGS sequence"/>
</dbReference>
<evidence type="ECO:0000313" key="2">
    <source>
        <dbReference type="EMBL" id="SOC36138.1"/>
    </source>
</evidence>
<keyword evidence="3" id="KW-1185">Reference proteome</keyword>
<keyword evidence="1" id="KW-0472">Membrane</keyword>
<reference evidence="3" key="1">
    <citation type="submission" date="2017-08" db="EMBL/GenBank/DDBJ databases">
        <authorList>
            <person name="Varghese N."/>
            <person name="Submissions S."/>
        </authorList>
    </citation>
    <scope>NUCLEOTIDE SEQUENCE [LARGE SCALE GENOMIC DNA]</scope>
    <source>
        <strain evidence="3">JC23</strain>
    </source>
</reference>
<evidence type="ECO:0000256" key="1">
    <source>
        <dbReference type="SAM" id="Phobius"/>
    </source>
</evidence>
<organism evidence="2 3">
    <name type="scientific">Ureibacillus acetophenoni</name>
    <dbReference type="NCBI Taxonomy" id="614649"/>
    <lineage>
        <taxon>Bacteria</taxon>
        <taxon>Bacillati</taxon>
        <taxon>Bacillota</taxon>
        <taxon>Bacilli</taxon>
        <taxon>Bacillales</taxon>
        <taxon>Caryophanaceae</taxon>
        <taxon>Ureibacillus</taxon>
    </lineage>
</organism>
<protein>
    <submittedName>
        <fullName evidence="2">Uncharacterized protein</fullName>
    </submittedName>
</protein>